<accession>D8M020</accession>
<evidence type="ECO:0000313" key="2">
    <source>
        <dbReference type="Proteomes" id="UP000008312"/>
    </source>
</evidence>
<dbReference type="OrthoDB" id="411372at2759"/>
<evidence type="ECO:0000313" key="1">
    <source>
        <dbReference type="EMBL" id="CBK21409.2"/>
    </source>
</evidence>
<name>D8M020_BLAHO</name>
<dbReference type="AlphaFoldDB" id="D8M020"/>
<dbReference type="Proteomes" id="UP000008312">
    <property type="component" value="Unassembled WGS sequence"/>
</dbReference>
<dbReference type="GeneID" id="24918821"/>
<dbReference type="InParanoid" id="D8M020"/>
<organism evidence="1">
    <name type="scientific">Blastocystis hominis</name>
    <dbReference type="NCBI Taxonomy" id="12968"/>
    <lineage>
        <taxon>Eukaryota</taxon>
        <taxon>Sar</taxon>
        <taxon>Stramenopiles</taxon>
        <taxon>Bigyra</taxon>
        <taxon>Opalozoa</taxon>
        <taxon>Opalinata</taxon>
        <taxon>Blastocystidae</taxon>
        <taxon>Blastocystis</taxon>
    </lineage>
</organism>
<reference evidence="1" key="1">
    <citation type="submission" date="2010-02" db="EMBL/GenBank/DDBJ databases">
        <title>Sequencing and annotation of the Blastocystis hominis genome.</title>
        <authorList>
            <person name="Wincker P."/>
        </authorList>
    </citation>
    <scope>NUCLEOTIDE SEQUENCE</scope>
    <source>
        <strain evidence="1">Singapore isolate B</strain>
    </source>
</reference>
<dbReference type="EMBL" id="FN668642">
    <property type="protein sequence ID" value="CBK21409.2"/>
    <property type="molecule type" value="Genomic_DNA"/>
</dbReference>
<sequence>MEYNYIWEDCINKLDDLDYPIDNLSDAVLPVFPLKDDPVVGPLVIQLMTDIQSMEITLSEGKAMSIRYGLDDFLVFAFQRGYLFTGKDDTKNWLLAINFLIDELQMNRVLYYRRCHAKHSLISPNKNISVLNEKVETLCNEAGSYNPSSSLESNLQSVYQYVEQRNPYLLDRSAYSPEQVQKLAKYGEFCNSLYHDKKIMMIQVHYLTHFSLSSDWTSPFKAFSGTKLSSWILL</sequence>
<keyword evidence="2" id="KW-1185">Reference proteome</keyword>
<dbReference type="RefSeq" id="XP_012895457.1">
    <property type="nucleotide sequence ID" value="XM_013040003.1"/>
</dbReference>
<gene>
    <name evidence="1" type="ORF">GSBLH_T00001578001</name>
</gene>
<proteinExistence type="predicted"/>
<protein>
    <submittedName>
        <fullName evidence="1">Uncharacterized protein</fullName>
    </submittedName>
</protein>